<name>A0A0C9YAM6_9AGAM</name>
<keyword evidence="7" id="KW-1185">Reference proteome</keyword>
<dbReference type="Gene3D" id="1.10.630.10">
    <property type="entry name" value="Cytochrome P450"/>
    <property type="match status" value="1"/>
</dbReference>
<evidence type="ECO:0000256" key="5">
    <source>
        <dbReference type="ARBA" id="ARBA00023004"/>
    </source>
</evidence>
<dbReference type="GO" id="GO:0005506">
    <property type="term" value="F:iron ion binding"/>
    <property type="evidence" value="ECO:0007669"/>
    <property type="project" value="InterPro"/>
</dbReference>
<evidence type="ECO:0000313" key="6">
    <source>
        <dbReference type="EMBL" id="KIK21805.1"/>
    </source>
</evidence>
<keyword evidence="3" id="KW-0479">Metal-binding</keyword>
<evidence type="ECO:0000313" key="7">
    <source>
        <dbReference type="Proteomes" id="UP000054018"/>
    </source>
</evidence>
<proteinExistence type="inferred from homology"/>
<comment type="similarity">
    <text evidence="2">Belongs to the cytochrome P450 family.</text>
</comment>
<keyword evidence="5" id="KW-0408">Iron</keyword>
<dbReference type="PANTHER" id="PTHR46206:SF7">
    <property type="entry name" value="P450, PUTATIVE (EUROFUNG)-RELATED"/>
    <property type="match status" value="1"/>
</dbReference>
<dbReference type="InterPro" id="IPR036396">
    <property type="entry name" value="Cyt_P450_sf"/>
</dbReference>
<dbReference type="PANTHER" id="PTHR46206">
    <property type="entry name" value="CYTOCHROME P450"/>
    <property type="match status" value="1"/>
</dbReference>
<sequence length="149" mass="16511">MWKVDSFLAETQHFEGVLTSSMQRKATKDLTLSDGPFVSMGAHLSVPTIVFYRDNAAYGNPGVFNAFSTPKRVTMEVQVPDIKWLRTTLPRDMESMHALGGSRQLILMSYNVKFGDSISRPSSMHWDLGVIADPLLGLCFGREPATDGI</sequence>
<dbReference type="GO" id="GO:0004497">
    <property type="term" value="F:monooxygenase activity"/>
    <property type="evidence" value="ECO:0007669"/>
    <property type="project" value="InterPro"/>
</dbReference>
<dbReference type="OrthoDB" id="1844152at2759"/>
<dbReference type="GO" id="GO:0020037">
    <property type="term" value="F:heme binding"/>
    <property type="evidence" value="ECO:0007669"/>
    <property type="project" value="InterPro"/>
</dbReference>
<evidence type="ECO:0000256" key="2">
    <source>
        <dbReference type="ARBA" id="ARBA00010617"/>
    </source>
</evidence>
<accession>A0A0C9YAM6</accession>
<dbReference type="HOGENOM" id="CLU_1750430_0_0_1"/>
<organism evidence="6 7">
    <name type="scientific">Pisolithus microcarpus 441</name>
    <dbReference type="NCBI Taxonomy" id="765257"/>
    <lineage>
        <taxon>Eukaryota</taxon>
        <taxon>Fungi</taxon>
        <taxon>Dikarya</taxon>
        <taxon>Basidiomycota</taxon>
        <taxon>Agaricomycotina</taxon>
        <taxon>Agaricomycetes</taxon>
        <taxon>Agaricomycetidae</taxon>
        <taxon>Boletales</taxon>
        <taxon>Sclerodermatineae</taxon>
        <taxon>Pisolithaceae</taxon>
        <taxon>Pisolithus</taxon>
    </lineage>
</organism>
<dbReference type="AlphaFoldDB" id="A0A0C9YAM6"/>
<reference evidence="6 7" key="1">
    <citation type="submission" date="2014-04" db="EMBL/GenBank/DDBJ databases">
        <authorList>
            <consortium name="DOE Joint Genome Institute"/>
            <person name="Kuo A."/>
            <person name="Kohler A."/>
            <person name="Costa M.D."/>
            <person name="Nagy L.G."/>
            <person name="Floudas D."/>
            <person name="Copeland A."/>
            <person name="Barry K.W."/>
            <person name="Cichocki N."/>
            <person name="Veneault-Fourrey C."/>
            <person name="LaButti K."/>
            <person name="Lindquist E.A."/>
            <person name="Lipzen A."/>
            <person name="Lundell T."/>
            <person name="Morin E."/>
            <person name="Murat C."/>
            <person name="Sun H."/>
            <person name="Tunlid A."/>
            <person name="Henrissat B."/>
            <person name="Grigoriev I.V."/>
            <person name="Hibbett D.S."/>
            <person name="Martin F."/>
            <person name="Nordberg H.P."/>
            <person name="Cantor M.N."/>
            <person name="Hua S.X."/>
        </authorList>
    </citation>
    <scope>NUCLEOTIDE SEQUENCE [LARGE SCALE GENOMIC DNA]</scope>
    <source>
        <strain evidence="6 7">441</strain>
    </source>
</reference>
<dbReference type="STRING" id="765257.A0A0C9YAM6"/>
<gene>
    <name evidence="6" type="ORF">PISMIDRAFT_533354</name>
</gene>
<evidence type="ECO:0000256" key="3">
    <source>
        <dbReference type="ARBA" id="ARBA00022723"/>
    </source>
</evidence>
<dbReference type="GO" id="GO:0016705">
    <property type="term" value="F:oxidoreductase activity, acting on paired donors, with incorporation or reduction of molecular oxygen"/>
    <property type="evidence" value="ECO:0007669"/>
    <property type="project" value="InterPro"/>
</dbReference>
<evidence type="ECO:0000256" key="4">
    <source>
        <dbReference type="ARBA" id="ARBA00023002"/>
    </source>
</evidence>
<comment type="cofactor">
    <cofactor evidence="1">
        <name>heme</name>
        <dbReference type="ChEBI" id="CHEBI:30413"/>
    </cofactor>
</comment>
<dbReference type="EMBL" id="KN833746">
    <property type="protein sequence ID" value="KIK21805.1"/>
    <property type="molecule type" value="Genomic_DNA"/>
</dbReference>
<evidence type="ECO:0000256" key="1">
    <source>
        <dbReference type="ARBA" id="ARBA00001971"/>
    </source>
</evidence>
<dbReference type="Proteomes" id="UP000054018">
    <property type="component" value="Unassembled WGS sequence"/>
</dbReference>
<reference evidence="7" key="2">
    <citation type="submission" date="2015-01" db="EMBL/GenBank/DDBJ databases">
        <title>Evolutionary Origins and Diversification of the Mycorrhizal Mutualists.</title>
        <authorList>
            <consortium name="DOE Joint Genome Institute"/>
            <consortium name="Mycorrhizal Genomics Consortium"/>
            <person name="Kohler A."/>
            <person name="Kuo A."/>
            <person name="Nagy L.G."/>
            <person name="Floudas D."/>
            <person name="Copeland A."/>
            <person name="Barry K.W."/>
            <person name="Cichocki N."/>
            <person name="Veneault-Fourrey C."/>
            <person name="LaButti K."/>
            <person name="Lindquist E.A."/>
            <person name="Lipzen A."/>
            <person name="Lundell T."/>
            <person name="Morin E."/>
            <person name="Murat C."/>
            <person name="Riley R."/>
            <person name="Ohm R."/>
            <person name="Sun H."/>
            <person name="Tunlid A."/>
            <person name="Henrissat B."/>
            <person name="Grigoriev I.V."/>
            <person name="Hibbett D.S."/>
            <person name="Martin F."/>
        </authorList>
    </citation>
    <scope>NUCLEOTIDE SEQUENCE [LARGE SCALE GENOMIC DNA]</scope>
    <source>
        <strain evidence="7">441</strain>
    </source>
</reference>
<dbReference type="SUPFAM" id="SSF48264">
    <property type="entry name" value="Cytochrome P450"/>
    <property type="match status" value="1"/>
</dbReference>
<keyword evidence="4" id="KW-0560">Oxidoreductase</keyword>
<protein>
    <submittedName>
        <fullName evidence="6">Uncharacterized protein</fullName>
    </submittedName>
</protein>